<feature type="region of interest" description="Disordered" evidence="2">
    <location>
        <begin position="180"/>
        <end position="201"/>
    </location>
</feature>
<keyword evidence="4" id="KW-1185">Reference proteome</keyword>
<dbReference type="AlphaFoldDB" id="D8TZ52"/>
<dbReference type="Proteomes" id="UP000001058">
    <property type="component" value="Unassembled WGS sequence"/>
</dbReference>
<evidence type="ECO:0000256" key="1">
    <source>
        <dbReference type="SAM" id="Coils"/>
    </source>
</evidence>
<sequence>MVADSEYGNGNGSTAATGGGTVSGGGLGSGSGGMSKSNNKRSRCDLEPSGVEAVAVALLKGQGPQQSAPTSLFATNPPGAGGASGGGGGGGSSSGLTNYDAAGNLLPAGITRPLPQHLGGTTAALLSEMAGQLGRISALAREVEGLKEENTALKRSMEALTEAYGNVRLLGGDGGGCGGGSGPVGATPSGPAGDVTGDGLAGGDGVGFLPYDGDGVADGGAAASGASEGAAGGSTGSGPLEGTSAAGAAGTGAAAAGAAPTAGPVANVMPLSQAVEVQQKRIWDQKLRHDDLEKQLQAQREVSAVQAAKTAALEAALAANTAKAVHDAAMFGRVLEERVTAQSEVVRDRLEAQERANKVAQDVNQRLEARVAELEAQLSGGIQRRVTPVPQLGHQRATSNLFGMCMVVISTVDPPVSVVGPPHFWMVRPLLTSPPAEEIPGSNRAISASSCMVTRWARIRVEARLWSPPPVPSNLPVNNCNNNNNNNNLNPCNRQPPLDWPDAAALGVRAIHHQGAGAQVPAHGSVAIADGSGDLAAAPGVPDGELGAPGLQQRLMLAFSPEAELYAKSIEDRLWGTVEQIVNSADSPADGASVGRATRAGPEVAAAKAGMFHDPYGTGANDGGGHYNGTQAFSEHNAVRWEAAEGANSREGSGSCPPPPVPPPVPLPMPPSVGCGGSGVVVNQHASEAAAAAVVVSRAAVATTTGTATVAAAAAAGEVVDGEHSGVAAPQWNEHADSDHMDMGV</sequence>
<dbReference type="KEGG" id="vcn:VOLCADRAFT_105190"/>
<feature type="compositionally biased region" description="Gly residues" evidence="2">
    <location>
        <begin position="17"/>
        <end position="33"/>
    </location>
</feature>
<feature type="compositionally biased region" description="Polar residues" evidence="2">
    <location>
        <begin position="63"/>
        <end position="74"/>
    </location>
</feature>
<feature type="compositionally biased region" description="Low complexity" evidence="2">
    <location>
        <begin position="184"/>
        <end position="198"/>
    </location>
</feature>
<protein>
    <submittedName>
        <fullName evidence="3">Uncharacterized protein</fullName>
    </submittedName>
</protein>
<feature type="compositionally biased region" description="Low complexity" evidence="2">
    <location>
        <begin position="220"/>
        <end position="229"/>
    </location>
</feature>
<keyword evidence="1" id="KW-0175">Coiled coil</keyword>
<dbReference type="STRING" id="3068.D8TZ52"/>
<feature type="compositionally biased region" description="Gly residues" evidence="2">
    <location>
        <begin position="79"/>
        <end position="93"/>
    </location>
</feature>
<dbReference type="InParanoid" id="D8TZ52"/>
<feature type="region of interest" description="Disordered" evidence="2">
    <location>
        <begin position="1"/>
        <end position="45"/>
    </location>
</feature>
<gene>
    <name evidence="3" type="ORF">VOLCADRAFT_105190</name>
</gene>
<dbReference type="RefSeq" id="XP_002951765.1">
    <property type="nucleotide sequence ID" value="XM_002951719.1"/>
</dbReference>
<feature type="coiled-coil region" evidence="1">
    <location>
        <begin position="350"/>
        <end position="384"/>
    </location>
</feature>
<dbReference type="EMBL" id="GL378346">
    <property type="protein sequence ID" value="EFJ47216.1"/>
    <property type="molecule type" value="Genomic_DNA"/>
</dbReference>
<name>D8TZ52_VOLCA</name>
<evidence type="ECO:0000313" key="4">
    <source>
        <dbReference type="Proteomes" id="UP000001058"/>
    </source>
</evidence>
<accession>D8TZ52</accession>
<reference evidence="3 4" key="1">
    <citation type="journal article" date="2010" name="Science">
        <title>Genomic analysis of organismal complexity in the multicellular green alga Volvox carteri.</title>
        <authorList>
            <person name="Prochnik S.E."/>
            <person name="Umen J."/>
            <person name="Nedelcu A.M."/>
            <person name="Hallmann A."/>
            <person name="Miller S.M."/>
            <person name="Nishii I."/>
            <person name="Ferris P."/>
            <person name="Kuo A."/>
            <person name="Mitros T."/>
            <person name="Fritz-Laylin L.K."/>
            <person name="Hellsten U."/>
            <person name="Chapman J."/>
            <person name="Simakov O."/>
            <person name="Rensing S.A."/>
            <person name="Terry A."/>
            <person name="Pangilinan J."/>
            <person name="Kapitonov V."/>
            <person name="Jurka J."/>
            <person name="Salamov A."/>
            <person name="Shapiro H."/>
            <person name="Schmutz J."/>
            <person name="Grimwood J."/>
            <person name="Lindquist E."/>
            <person name="Lucas S."/>
            <person name="Grigoriev I.V."/>
            <person name="Schmitt R."/>
            <person name="Kirk D."/>
            <person name="Rokhsar D.S."/>
        </authorList>
    </citation>
    <scope>NUCLEOTIDE SEQUENCE [LARGE SCALE GENOMIC DNA]</scope>
    <source>
        <strain evidence="4">f. Nagariensis / Eve</strain>
    </source>
</reference>
<feature type="region of interest" description="Disordered" evidence="2">
    <location>
        <begin position="61"/>
        <end position="94"/>
    </location>
</feature>
<feature type="region of interest" description="Disordered" evidence="2">
    <location>
        <begin position="220"/>
        <end position="247"/>
    </location>
</feature>
<evidence type="ECO:0000313" key="3">
    <source>
        <dbReference type="EMBL" id="EFJ47216.1"/>
    </source>
</evidence>
<organism evidence="4">
    <name type="scientific">Volvox carteri f. nagariensis</name>
    <dbReference type="NCBI Taxonomy" id="3068"/>
    <lineage>
        <taxon>Eukaryota</taxon>
        <taxon>Viridiplantae</taxon>
        <taxon>Chlorophyta</taxon>
        <taxon>core chlorophytes</taxon>
        <taxon>Chlorophyceae</taxon>
        <taxon>CS clade</taxon>
        <taxon>Chlamydomonadales</taxon>
        <taxon>Volvocaceae</taxon>
        <taxon>Volvox</taxon>
    </lineage>
</organism>
<dbReference type="OrthoDB" id="60033at2759"/>
<proteinExistence type="predicted"/>
<dbReference type="GeneID" id="9615753"/>
<evidence type="ECO:0000256" key="2">
    <source>
        <dbReference type="SAM" id="MobiDB-lite"/>
    </source>
</evidence>
<feature type="coiled-coil region" evidence="1">
    <location>
        <begin position="136"/>
        <end position="163"/>
    </location>
</feature>